<keyword evidence="3" id="KW-1185">Reference proteome</keyword>
<evidence type="ECO:0000313" key="3">
    <source>
        <dbReference type="Proteomes" id="UP000252023"/>
    </source>
</evidence>
<dbReference type="RefSeq" id="WP_114076792.1">
    <property type="nucleotide sequence ID" value="NZ_CP030918.1"/>
</dbReference>
<dbReference type="Proteomes" id="UP000252023">
    <property type="component" value="Chromosome"/>
</dbReference>
<organism evidence="2 3">
    <name type="scientific">Paracoccus suum</name>
    <dbReference type="NCBI Taxonomy" id="2259340"/>
    <lineage>
        <taxon>Bacteria</taxon>
        <taxon>Pseudomonadati</taxon>
        <taxon>Pseudomonadota</taxon>
        <taxon>Alphaproteobacteria</taxon>
        <taxon>Rhodobacterales</taxon>
        <taxon>Paracoccaceae</taxon>
        <taxon>Paracoccus</taxon>
    </lineage>
</organism>
<dbReference type="AlphaFoldDB" id="A0A344PM70"/>
<feature type="domain" description="SnoaL-like" evidence="1">
    <location>
        <begin position="17"/>
        <end position="114"/>
    </location>
</feature>
<dbReference type="Gene3D" id="3.10.450.50">
    <property type="match status" value="1"/>
</dbReference>
<dbReference type="OrthoDB" id="8451859at2"/>
<evidence type="ECO:0000313" key="2">
    <source>
        <dbReference type="EMBL" id="AXC50475.1"/>
    </source>
</evidence>
<reference evidence="3" key="1">
    <citation type="submission" date="2018-07" db="EMBL/GenBank/DDBJ databases">
        <title>Genome sequencing of Paracoccus sp. SC2-6.</title>
        <authorList>
            <person name="Heo J."/>
            <person name="Kim S.-J."/>
            <person name="Kwon S.-W."/>
        </authorList>
    </citation>
    <scope>NUCLEOTIDE SEQUENCE [LARGE SCALE GENOMIC DNA]</scope>
    <source>
        <strain evidence="3">SC2-6</strain>
    </source>
</reference>
<accession>A0A344PM70</accession>
<evidence type="ECO:0000259" key="1">
    <source>
        <dbReference type="Pfam" id="PF12680"/>
    </source>
</evidence>
<dbReference type="KEGG" id="pars:DRW48_13005"/>
<dbReference type="SUPFAM" id="SSF54427">
    <property type="entry name" value="NTF2-like"/>
    <property type="match status" value="1"/>
</dbReference>
<dbReference type="EMBL" id="CP030918">
    <property type="protein sequence ID" value="AXC50475.1"/>
    <property type="molecule type" value="Genomic_DNA"/>
</dbReference>
<sequence>MGQNLDLIRATYNGPPEQNGQNLMAALAPDATWTEAEGFPYAGTYVGPDAIIAGVFNRLATEWVDYKADAQTFLEDGDRVAVFGVYSGIYKATGIAMRAPFAHLYRLENGKIASMVQYVDTLLVSRALGESA</sequence>
<gene>
    <name evidence="2" type="ORF">DRW48_13005</name>
</gene>
<proteinExistence type="predicted"/>
<dbReference type="Pfam" id="PF12680">
    <property type="entry name" value="SnoaL_2"/>
    <property type="match status" value="1"/>
</dbReference>
<protein>
    <submittedName>
        <fullName evidence="2">Nuclear transport factor 2 family protein</fullName>
    </submittedName>
</protein>
<dbReference type="InterPro" id="IPR037401">
    <property type="entry name" value="SnoaL-like"/>
</dbReference>
<name>A0A344PM70_9RHOB</name>
<dbReference type="InterPro" id="IPR032710">
    <property type="entry name" value="NTF2-like_dom_sf"/>
</dbReference>
<dbReference type="PANTHER" id="PTHR41252:SF1">
    <property type="entry name" value="BLR2505 PROTEIN"/>
    <property type="match status" value="1"/>
</dbReference>
<dbReference type="PANTHER" id="PTHR41252">
    <property type="entry name" value="BLR2505 PROTEIN"/>
    <property type="match status" value="1"/>
</dbReference>